<dbReference type="GO" id="GO:0006302">
    <property type="term" value="P:double-strand break repair"/>
    <property type="evidence" value="ECO:0007669"/>
    <property type="project" value="TreeGrafter"/>
</dbReference>
<dbReference type="GO" id="GO:0046872">
    <property type="term" value="F:metal ion binding"/>
    <property type="evidence" value="ECO:0007669"/>
    <property type="project" value="UniProtKB-KW"/>
</dbReference>
<feature type="compositionally biased region" description="Basic residues" evidence="13">
    <location>
        <begin position="622"/>
        <end position="632"/>
    </location>
</feature>
<keyword evidence="5" id="KW-0255">Endonuclease</keyword>
<name>A0AAD4H5N9_9FUNG</name>
<feature type="region of interest" description="Disordered" evidence="13">
    <location>
        <begin position="500"/>
        <end position="583"/>
    </location>
</feature>
<feature type="compositionally biased region" description="Basic and acidic residues" evidence="13">
    <location>
        <begin position="522"/>
        <end position="535"/>
    </location>
</feature>
<keyword evidence="6" id="KW-0227">DNA damage</keyword>
<feature type="region of interest" description="Disordered" evidence="13">
    <location>
        <begin position="264"/>
        <end position="430"/>
    </location>
</feature>
<keyword evidence="4" id="KW-0479">Metal-binding</keyword>
<keyword evidence="3" id="KW-0540">Nuclease</keyword>
<evidence type="ECO:0000256" key="9">
    <source>
        <dbReference type="ARBA" id="ARBA00023172"/>
    </source>
</evidence>
<proteinExistence type="predicted"/>
<dbReference type="PANTHER" id="PTHR21077:SF5">
    <property type="entry name" value="CROSSOVER JUNCTION ENDONUCLEASE MMS4"/>
    <property type="match status" value="1"/>
</dbReference>
<feature type="compositionally biased region" description="Basic and acidic residues" evidence="13">
    <location>
        <begin position="633"/>
        <end position="648"/>
    </location>
</feature>
<feature type="region of interest" description="Disordered" evidence="13">
    <location>
        <begin position="724"/>
        <end position="763"/>
    </location>
</feature>
<keyword evidence="8" id="KW-0460">Magnesium</keyword>
<evidence type="ECO:0008006" key="16">
    <source>
        <dbReference type="Google" id="ProtNLM"/>
    </source>
</evidence>
<dbReference type="GO" id="GO:0031573">
    <property type="term" value="P:mitotic intra-S DNA damage checkpoint signaling"/>
    <property type="evidence" value="ECO:0007669"/>
    <property type="project" value="TreeGrafter"/>
</dbReference>
<comment type="subcellular location">
    <subcellularLocation>
        <location evidence="2">Nucleus</location>
    </subcellularLocation>
</comment>
<dbReference type="GO" id="GO:0005634">
    <property type="term" value="C:nucleus"/>
    <property type="evidence" value="ECO:0007669"/>
    <property type="project" value="UniProtKB-SubCell"/>
</dbReference>
<dbReference type="Pfam" id="PF21292">
    <property type="entry name" value="EME1-MUS81_C"/>
    <property type="match status" value="1"/>
</dbReference>
<dbReference type="GO" id="GO:0048476">
    <property type="term" value="C:Holliday junction resolvase complex"/>
    <property type="evidence" value="ECO:0007669"/>
    <property type="project" value="InterPro"/>
</dbReference>
<protein>
    <recommendedName>
        <fullName evidence="16">ERCC4 domain-containing protein</fullName>
    </recommendedName>
</protein>
<gene>
    <name evidence="14" type="ORF">BGZ95_010865</name>
</gene>
<comment type="caution">
    <text evidence="14">The sequence shown here is derived from an EMBL/GenBank/DDBJ whole genome shotgun (WGS) entry which is preliminary data.</text>
</comment>
<dbReference type="GO" id="GO:0000712">
    <property type="term" value="P:resolution of meiotic recombination intermediates"/>
    <property type="evidence" value="ECO:0007669"/>
    <property type="project" value="TreeGrafter"/>
</dbReference>
<feature type="region of interest" description="Disordered" evidence="13">
    <location>
        <begin position="609"/>
        <end position="692"/>
    </location>
</feature>
<feature type="region of interest" description="Disordered" evidence="13">
    <location>
        <begin position="442"/>
        <end position="481"/>
    </location>
</feature>
<feature type="compositionally biased region" description="Basic and acidic residues" evidence="13">
    <location>
        <begin position="465"/>
        <end position="474"/>
    </location>
</feature>
<dbReference type="Proteomes" id="UP001194580">
    <property type="component" value="Unassembled WGS sequence"/>
</dbReference>
<dbReference type="GO" id="GO:0031297">
    <property type="term" value="P:replication fork processing"/>
    <property type="evidence" value="ECO:0007669"/>
    <property type="project" value="TreeGrafter"/>
</dbReference>
<evidence type="ECO:0000256" key="11">
    <source>
        <dbReference type="ARBA" id="ARBA00023242"/>
    </source>
</evidence>
<organism evidence="14 15">
    <name type="scientific">Linnemannia exigua</name>
    <dbReference type="NCBI Taxonomy" id="604196"/>
    <lineage>
        <taxon>Eukaryota</taxon>
        <taxon>Fungi</taxon>
        <taxon>Fungi incertae sedis</taxon>
        <taxon>Mucoromycota</taxon>
        <taxon>Mortierellomycotina</taxon>
        <taxon>Mortierellomycetes</taxon>
        <taxon>Mortierellales</taxon>
        <taxon>Mortierellaceae</taxon>
        <taxon>Linnemannia</taxon>
    </lineage>
</organism>
<reference evidence="14" key="1">
    <citation type="journal article" date="2020" name="Fungal Divers.">
        <title>Resolving the Mortierellaceae phylogeny through synthesis of multi-gene phylogenetics and phylogenomics.</title>
        <authorList>
            <person name="Vandepol N."/>
            <person name="Liber J."/>
            <person name="Desiro A."/>
            <person name="Na H."/>
            <person name="Kennedy M."/>
            <person name="Barry K."/>
            <person name="Grigoriev I.V."/>
            <person name="Miller A.N."/>
            <person name="O'Donnell K."/>
            <person name="Stajich J.E."/>
            <person name="Bonito G."/>
        </authorList>
    </citation>
    <scope>NUCLEOTIDE SEQUENCE</scope>
    <source>
        <strain evidence="14">NRRL 28262</strain>
    </source>
</reference>
<dbReference type="InterPro" id="IPR033310">
    <property type="entry name" value="Mms4/EME1/EME2"/>
</dbReference>
<feature type="compositionally biased region" description="Basic and acidic residues" evidence="13">
    <location>
        <begin position="673"/>
        <end position="692"/>
    </location>
</feature>
<dbReference type="InterPro" id="IPR042530">
    <property type="entry name" value="EME1/EME2_C"/>
</dbReference>
<feature type="compositionally biased region" description="Low complexity" evidence="13">
    <location>
        <begin position="206"/>
        <end position="223"/>
    </location>
</feature>
<dbReference type="AlphaFoldDB" id="A0AAD4H5N9"/>
<feature type="compositionally biased region" description="Polar residues" evidence="13">
    <location>
        <begin position="82"/>
        <end position="91"/>
    </location>
</feature>
<keyword evidence="11" id="KW-0539">Nucleus</keyword>
<dbReference type="Gene3D" id="3.40.50.10130">
    <property type="match status" value="1"/>
</dbReference>
<evidence type="ECO:0000256" key="6">
    <source>
        <dbReference type="ARBA" id="ARBA00022763"/>
    </source>
</evidence>
<feature type="region of interest" description="Disordered" evidence="13">
    <location>
        <begin position="156"/>
        <end position="236"/>
    </location>
</feature>
<feature type="compositionally biased region" description="Low complexity" evidence="13">
    <location>
        <begin position="329"/>
        <end position="358"/>
    </location>
</feature>
<dbReference type="EMBL" id="JAAAIL010000765">
    <property type="protein sequence ID" value="KAG0273318.1"/>
    <property type="molecule type" value="Genomic_DNA"/>
</dbReference>
<feature type="compositionally biased region" description="Low complexity" evidence="13">
    <location>
        <begin position="163"/>
        <end position="177"/>
    </location>
</feature>
<evidence type="ECO:0000256" key="10">
    <source>
        <dbReference type="ARBA" id="ARBA00023204"/>
    </source>
</evidence>
<sequence>MATLSQVQLLDMAREVLHVCADHNLQEIIEDLTISRSAEATINRIFDGQFLRKSTPEPEADLPNPSELFRSSPEPSRLVSPRSRTAASRSQTTPTPAPKPTPKKSSSSVVVILSSDEEDNSTMARNFKGIDDDSDDDGFDQLMRNINLIKKGEAATTKHTNGASSSGPSAAIKSSASLPLSPRKRTALSPPPLFVDYGRSLPIERTPLSTPTATKPSPTATWTNGLKPRSADTTPTKTRAEALAADFTDKMPLSYEICSEWDAPLLPESPSPPSKPKGTTPSMSTAARNRSRSPVVKTRSPSPTPPYSPSKREWALSRSPSPGFMLRLSNNDSSHVGTSSSSTLISKYRSPSPSSIRRPTSRTHDKNTMSLPTEDDLLPRNRDREFNATSPVSRYSDETWLKRVKAEKQTDRSRNAQSERESFLIKDDSDDEDVFGVKKEEFKRNTSRTATPRAADIFDDDDDDNYKVKQDGFKRSTSRTTAARVTDVFDDAGSNEWSKYESLVDDTLSPPRTFQDDDDDDPLRALDADGDVWSKDKKRSRNNAGLPQSPVTKDLKKSKPTPMSPMKRGTRSGAGGGASSFALVPGIDHFDLSALDDYRDDLIVLDDDGTADVSVEQELVRRRTRQQRQGKGKVKDGSDLEFDDKNSDGEDGSDTGAPKKRGAKGKANAAAKAKRELEKAAKDAEKAENEAKRLLKNAEKAKAKAEKDAQKEIEKYEREARAAEREARAAERKAMSAAKKKELEKNKKERAEERQARADDADAAKQAEREFRISNRLMSKSESVKEIILCIEESMFDSELGKALQVYLKSIDCHIDLLKSPVNGAIAVATAAAAANAAAAAASTSRERGEMAAVSESTSLSELNGTNDACPVRDMIFWRRIVKARMDDQGNNVPLPEDEHTVELESHWLCYMTAKEFCKKIEQNELHKFLDSVSKDMRTRMSRQKAKQEAMGLTPPTNDDRARRQRVILMIMGLTDHFRGLKNMTTKQFQEAVRARIDAGNGIGGSDLSGIARASAGGVSGLKQERVEKVLLDLQLEEDCLLMLTEDLEESAQVIVSLTEQLGQRPYKTGRNTGLNIHMVTPNMAEGIAAEYPTIRALYEGYRRCSNVYDAQGMLEGVRVHTKKIGRVISKRIHDAFMGEDPDAGIY</sequence>
<evidence type="ECO:0000256" key="7">
    <source>
        <dbReference type="ARBA" id="ARBA00022801"/>
    </source>
</evidence>
<evidence type="ECO:0000256" key="12">
    <source>
        <dbReference type="ARBA" id="ARBA00023254"/>
    </source>
</evidence>
<keyword evidence="7" id="KW-0378">Hydrolase</keyword>
<dbReference type="GO" id="GO:0008821">
    <property type="term" value="F:crossover junction DNA endonuclease activity"/>
    <property type="evidence" value="ECO:0007669"/>
    <property type="project" value="TreeGrafter"/>
</dbReference>
<evidence type="ECO:0000256" key="13">
    <source>
        <dbReference type="SAM" id="MobiDB-lite"/>
    </source>
</evidence>
<evidence type="ECO:0000313" key="14">
    <source>
        <dbReference type="EMBL" id="KAG0273318.1"/>
    </source>
</evidence>
<evidence type="ECO:0000256" key="4">
    <source>
        <dbReference type="ARBA" id="ARBA00022723"/>
    </source>
</evidence>
<feature type="compositionally biased region" description="Basic and acidic residues" evidence="13">
    <location>
        <begin position="395"/>
        <end position="427"/>
    </location>
</feature>
<evidence type="ECO:0000256" key="8">
    <source>
        <dbReference type="ARBA" id="ARBA00022842"/>
    </source>
</evidence>
<dbReference type="Gene3D" id="1.10.8.10">
    <property type="entry name" value="DNA helicase RuvA subunit, C-terminal domain"/>
    <property type="match status" value="1"/>
</dbReference>
<keyword evidence="9" id="KW-0233">DNA recombination</keyword>
<feature type="compositionally biased region" description="Basic and acidic residues" evidence="13">
    <location>
        <begin position="377"/>
        <end position="386"/>
    </location>
</feature>
<evidence type="ECO:0000256" key="2">
    <source>
        <dbReference type="ARBA" id="ARBA00004123"/>
    </source>
</evidence>
<evidence type="ECO:0000313" key="15">
    <source>
        <dbReference type="Proteomes" id="UP001194580"/>
    </source>
</evidence>
<dbReference type="PANTHER" id="PTHR21077">
    <property type="entry name" value="EME1 PROTEIN"/>
    <property type="match status" value="1"/>
</dbReference>
<comment type="cofactor">
    <cofactor evidence="1">
        <name>Mg(2+)</name>
        <dbReference type="ChEBI" id="CHEBI:18420"/>
    </cofactor>
</comment>
<keyword evidence="15" id="KW-1185">Reference proteome</keyword>
<evidence type="ECO:0000256" key="1">
    <source>
        <dbReference type="ARBA" id="ARBA00001946"/>
    </source>
</evidence>
<keyword evidence="12" id="KW-0469">Meiosis</keyword>
<dbReference type="Gene3D" id="1.10.150.670">
    <property type="entry name" value="Crossover junction endonuclease EME1, DNA-binding domain"/>
    <property type="match status" value="1"/>
</dbReference>
<feature type="region of interest" description="Disordered" evidence="13">
    <location>
        <begin position="54"/>
        <end position="138"/>
    </location>
</feature>
<evidence type="ECO:0000256" key="3">
    <source>
        <dbReference type="ARBA" id="ARBA00022722"/>
    </source>
</evidence>
<accession>A0AAD4H5N9</accession>
<feature type="compositionally biased region" description="Polar residues" evidence="13">
    <location>
        <begin position="542"/>
        <end position="551"/>
    </location>
</feature>
<keyword evidence="10" id="KW-0234">DNA repair</keyword>
<evidence type="ECO:0000256" key="5">
    <source>
        <dbReference type="ARBA" id="ARBA00022759"/>
    </source>
</evidence>